<feature type="non-terminal residue" evidence="1">
    <location>
        <position position="1"/>
    </location>
</feature>
<proteinExistence type="predicted"/>
<evidence type="ECO:0000313" key="1">
    <source>
        <dbReference type="EMBL" id="MES1920405.1"/>
    </source>
</evidence>
<feature type="non-terminal residue" evidence="1">
    <location>
        <position position="718"/>
    </location>
</feature>
<accession>A0ABV2AL86</accession>
<evidence type="ECO:0000313" key="2">
    <source>
        <dbReference type="Proteomes" id="UP001439008"/>
    </source>
</evidence>
<comment type="caution">
    <text evidence="1">The sequence shown here is derived from an EMBL/GenBank/DDBJ whole genome shotgun (WGS) entry which is preliminary data.</text>
</comment>
<dbReference type="InterPro" id="IPR035983">
    <property type="entry name" value="Hect_E3_ubiquitin_ligase"/>
</dbReference>
<name>A0ABV2AL86_9EUKA</name>
<protein>
    <submittedName>
        <fullName evidence="1">Uncharacterized protein</fullName>
    </submittedName>
</protein>
<gene>
    <name evidence="1" type="ORF">MHBO_002077</name>
</gene>
<dbReference type="Proteomes" id="UP001439008">
    <property type="component" value="Unassembled WGS sequence"/>
</dbReference>
<dbReference type="EMBL" id="JBDODL010000652">
    <property type="protein sequence ID" value="MES1920405.1"/>
    <property type="molecule type" value="Genomic_DNA"/>
</dbReference>
<organism evidence="1 2">
    <name type="scientific">Bonamia ostreae</name>
    <dbReference type="NCBI Taxonomy" id="126728"/>
    <lineage>
        <taxon>Eukaryota</taxon>
        <taxon>Sar</taxon>
        <taxon>Rhizaria</taxon>
        <taxon>Endomyxa</taxon>
        <taxon>Ascetosporea</taxon>
        <taxon>Haplosporida</taxon>
        <taxon>Bonamia</taxon>
    </lineage>
</organism>
<dbReference type="Gene3D" id="3.90.1750.10">
    <property type="entry name" value="Hect, E3 ligase catalytic domains"/>
    <property type="match status" value="1"/>
</dbReference>
<reference evidence="1 2" key="1">
    <citation type="journal article" date="2024" name="BMC Biol.">
        <title>Comparative genomics of Ascetosporea gives new insight into the evolutionary basis for animal parasitism in Rhizaria.</title>
        <authorList>
            <person name="Hiltunen Thoren M."/>
            <person name="Onut-Brannstrom I."/>
            <person name="Alfjorden A."/>
            <person name="Peckova H."/>
            <person name="Swords F."/>
            <person name="Hooper C."/>
            <person name="Holzer A.S."/>
            <person name="Bass D."/>
            <person name="Burki F."/>
        </authorList>
    </citation>
    <scope>NUCLEOTIDE SEQUENCE [LARGE SCALE GENOMIC DNA]</scope>
    <source>
        <strain evidence="1">20-A016</strain>
    </source>
</reference>
<keyword evidence="2" id="KW-1185">Reference proteome</keyword>
<dbReference type="SUPFAM" id="SSF56204">
    <property type="entry name" value="Hect, E3 ligase catalytic domain"/>
    <property type="match status" value="1"/>
</dbReference>
<sequence length="718" mass="83025">ITPKMKKTQNKKLIECGDKVVIKPQILIHCFRSFQLCPINMNWFGWPSEFNSIVNRECVVRKLCKKTSLALVEMTAENRSKFILIWVPIKAIKRLAISEKFCRVKSNEKLRSLLRNNLVKNIVSLCTRIVTKVIENKSKDLEDEFGKRFVLEQMARSHLRYFESFENIPFSFPEKTKNFERFLTIEDSFEMSNKLIIEGKDKIAKNNKKLFFKCNEMSLKGEQFHFRNTVLLWKQHILIEHSEALCFSILGKITVPPEVSIVVAGDENCEEVLLELKDNKIFYPFKIDRGEAWVFVLARKAERESRLRNVQIYLLASSTCLELTLGLWLLSVSMDRLKELSLRGKSDRNDEGKVAERIVKTLLPRVKDGIKGVLAIVSQTNCSLYVKLVILRTLSYVLESLKPFCAPEKHFGFSEEISNVVFKDLSFVSEIQKIEKSENSNKEIYSEYYHALLEILILTCFNQIDSTLAEESIVSSDNPRNELAELMSCFSNNSYPNSFLWPELSERIVFVLYMLRYVTGDNRRLDAFEKMAGALSKTAKKKVSWQRVTKEDLEEIAEFEYDSKITKISIEIARELLLEIDNSGNLIFLHVDLRNGKFAKIVRKSKRLLSTKMLLNLTDSILDISSMTWNPKRVKIDRINSEKSIYIQLFDQIGLVDSSKLRIKPSPTGNSVGFFVNFVNESAVGSTGPYREVLEQIFNEIFSVKNDNFLFEPTPNFK</sequence>